<protein>
    <recommendedName>
        <fullName evidence="3">Metal-dependent hydrolase</fullName>
    </recommendedName>
</protein>
<accession>A0A2R5HDD0</accession>
<evidence type="ECO:0000313" key="1">
    <source>
        <dbReference type="EMBL" id="GBG96094.1"/>
    </source>
</evidence>
<reference evidence="1 2" key="1">
    <citation type="journal article" date="2018" name="Genome Announc.">
        <title>Draft Genome Sequence of Lactococcus sp. Strain NtB2 (JCM 32569), Isolated from the Gut of the Higher Termite Nasutitermes takasagoensis.</title>
        <authorList>
            <person name="Noda S."/>
            <person name="Aihara C."/>
            <person name="Yuki M."/>
            <person name="Ohkuma M."/>
        </authorList>
    </citation>
    <scope>NUCLEOTIDE SEQUENCE [LARGE SCALE GENOMIC DNA]</scope>
    <source>
        <strain evidence="1 2">NtB2</strain>
    </source>
</reference>
<name>A0A2R5HDD0_9LACT</name>
<dbReference type="RefSeq" id="WP_109245077.1">
    <property type="nucleotide sequence ID" value="NZ_BFFO01000001.1"/>
</dbReference>
<evidence type="ECO:0000313" key="2">
    <source>
        <dbReference type="Proteomes" id="UP000245021"/>
    </source>
</evidence>
<dbReference type="AlphaFoldDB" id="A0A2R5HDD0"/>
<dbReference type="Proteomes" id="UP000245021">
    <property type="component" value="Unassembled WGS sequence"/>
</dbReference>
<dbReference type="SUPFAM" id="SSF56281">
    <property type="entry name" value="Metallo-hydrolase/oxidoreductase"/>
    <property type="match status" value="1"/>
</dbReference>
<proteinExistence type="predicted"/>
<organism evidence="1 2">
    <name type="scientific">Lactococcus termiticola</name>
    <dbReference type="NCBI Taxonomy" id="2169526"/>
    <lineage>
        <taxon>Bacteria</taxon>
        <taxon>Bacillati</taxon>
        <taxon>Bacillota</taxon>
        <taxon>Bacilli</taxon>
        <taxon>Lactobacillales</taxon>
        <taxon>Streptococcaceae</taxon>
        <taxon>Lactococcus</taxon>
    </lineage>
</organism>
<evidence type="ECO:0008006" key="3">
    <source>
        <dbReference type="Google" id="ProtNLM"/>
    </source>
</evidence>
<keyword evidence="2" id="KW-1185">Reference proteome</keyword>
<sequence length="64" mass="6907">MNLTLLLASKVLIGGDAVNVQNGELIGSNPAMTWNMEQAEASLEKVKQLDLSGVIAYHTGFLKY</sequence>
<comment type="caution">
    <text evidence="1">The sequence shown here is derived from an EMBL/GenBank/DDBJ whole genome shotgun (WGS) entry which is preliminary data.</text>
</comment>
<dbReference type="InterPro" id="IPR036866">
    <property type="entry name" value="RibonucZ/Hydroxyglut_hydro"/>
</dbReference>
<dbReference type="OrthoDB" id="9802897at2"/>
<gene>
    <name evidence="1" type="ORF">NtB2_00198</name>
</gene>
<dbReference type="EMBL" id="BFFO01000001">
    <property type="protein sequence ID" value="GBG96094.1"/>
    <property type="molecule type" value="Genomic_DNA"/>
</dbReference>
<dbReference type="Gene3D" id="3.60.15.10">
    <property type="entry name" value="Ribonuclease Z/Hydroxyacylglutathione hydrolase-like"/>
    <property type="match status" value="1"/>
</dbReference>